<dbReference type="eggNOG" id="KOG1973">
    <property type="taxonomic scope" value="Eukaryota"/>
</dbReference>
<evidence type="ECO:0000256" key="4">
    <source>
        <dbReference type="SAM" id="MobiDB-lite"/>
    </source>
</evidence>
<dbReference type="STRING" id="135651.G0N1W8"/>
<dbReference type="SMART" id="SM00249">
    <property type="entry name" value="PHD"/>
    <property type="match status" value="1"/>
</dbReference>
<keyword evidence="2" id="KW-0863">Zinc-finger</keyword>
<evidence type="ECO:0000256" key="1">
    <source>
        <dbReference type="ARBA" id="ARBA00022723"/>
    </source>
</evidence>
<evidence type="ECO:0000256" key="3">
    <source>
        <dbReference type="ARBA" id="ARBA00022833"/>
    </source>
</evidence>
<dbReference type="InterPro" id="IPR017956">
    <property type="entry name" value="AT_hook_DNA-bd_motif"/>
</dbReference>
<keyword evidence="3" id="KW-0862">Zinc</keyword>
<dbReference type="InterPro" id="IPR001965">
    <property type="entry name" value="Znf_PHD"/>
</dbReference>
<dbReference type="EMBL" id="GL379828">
    <property type="protein sequence ID" value="EGT50399.1"/>
    <property type="molecule type" value="Genomic_DNA"/>
</dbReference>
<reference evidence="7" key="1">
    <citation type="submission" date="2011-07" db="EMBL/GenBank/DDBJ databases">
        <authorList>
            <consortium name="Caenorhabditis brenneri Sequencing and Analysis Consortium"/>
            <person name="Wilson R.K."/>
        </authorList>
    </citation>
    <scope>NUCLEOTIDE SEQUENCE [LARGE SCALE GENOMIC DNA]</scope>
    <source>
        <strain evidence="7">PB2801</strain>
    </source>
</reference>
<accession>G0N1W8</accession>
<sequence length="331" mass="37351">MDPADLLRLLDAPVNGAIKTEDEIKKEPHEDDEEMLSTLGRQAVYARVFNVGYAVAMHMESHGDLIETDLIETKDKTVSHIIIKLIKNEVIKILKWRKIWARHRKGSTEKSKPEKKKKKTRTQTGRKVAKKVFTNRAAKDNSGGRKCKGSLKSEKPPTPKNVTAKRAAKQDGKTEKEPMQKPKTVESAKKRGRPPKTTSSVEPLTKKQKFTKITSAKENNPPKPTVIEEVPNKEVIKKETPKQEPKPAESAKKRGRPAEATNTTEPPKKQQKSTSRTKTIEKKKYTCPTCMKPANKSTCLCNQCGEWVHLKCAKIRASKYDDSFRCQNCSI</sequence>
<evidence type="ECO:0000259" key="5">
    <source>
        <dbReference type="SMART" id="SM00249"/>
    </source>
</evidence>
<feature type="domain" description="Zinc finger PHD-type" evidence="5">
    <location>
        <begin position="286"/>
        <end position="330"/>
    </location>
</feature>
<dbReference type="Gene3D" id="3.30.40.10">
    <property type="entry name" value="Zinc/RING finger domain, C3HC4 (zinc finger)"/>
    <property type="match status" value="1"/>
</dbReference>
<name>G0N1W8_CAEBE</name>
<protein>
    <recommendedName>
        <fullName evidence="5">Zinc finger PHD-type domain-containing protein</fullName>
    </recommendedName>
</protein>
<dbReference type="InterPro" id="IPR013083">
    <property type="entry name" value="Znf_RING/FYVE/PHD"/>
</dbReference>
<dbReference type="GO" id="GO:0008270">
    <property type="term" value="F:zinc ion binding"/>
    <property type="evidence" value="ECO:0007669"/>
    <property type="project" value="UniProtKB-KW"/>
</dbReference>
<dbReference type="InterPro" id="IPR011011">
    <property type="entry name" value="Znf_FYVE_PHD"/>
</dbReference>
<dbReference type="SMART" id="SM00384">
    <property type="entry name" value="AT_hook"/>
    <property type="match status" value="2"/>
</dbReference>
<organism evidence="7">
    <name type="scientific">Caenorhabditis brenneri</name>
    <name type="common">Nematode worm</name>
    <dbReference type="NCBI Taxonomy" id="135651"/>
    <lineage>
        <taxon>Eukaryota</taxon>
        <taxon>Metazoa</taxon>
        <taxon>Ecdysozoa</taxon>
        <taxon>Nematoda</taxon>
        <taxon>Chromadorea</taxon>
        <taxon>Rhabditida</taxon>
        <taxon>Rhabditina</taxon>
        <taxon>Rhabditomorpha</taxon>
        <taxon>Rhabditoidea</taxon>
        <taxon>Rhabditidae</taxon>
        <taxon>Peloderinae</taxon>
        <taxon>Caenorhabditis</taxon>
    </lineage>
</organism>
<dbReference type="GO" id="GO:0003677">
    <property type="term" value="F:DNA binding"/>
    <property type="evidence" value="ECO:0007669"/>
    <property type="project" value="InterPro"/>
</dbReference>
<proteinExistence type="predicted"/>
<dbReference type="Proteomes" id="UP000008068">
    <property type="component" value="Unassembled WGS sequence"/>
</dbReference>
<feature type="compositionally biased region" description="Basic and acidic residues" evidence="4">
    <location>
        <begin position="168"/>
        <end position="189"/>
    </location>
</feature>
<feature type="region of interest" description="Disordered" evidence="4">
    <location>
        <begin position="104"/>
        <end position="279"/>
    </location>
</feature>
<dbReference type="AlphaFoldDB" id="G0N1W8"/>
<evidence type="ECO:0000313" key="7">
    <source>
        <dbReference type="Proteomes" id="UP000008068"/>
    </source>
</evidence>
<keyword evidence="1" id="KW-0479">Metal-binding</keyword>
<dbReference type="OMA" id="ARAIANW"/>
<feature type="compositionally biased region" description="Basic and acidic residues" evidence="4">
    <location>
        <begin position="230"/>
        <end position="252"/>
    </location>
</feature>
<evidence type="ECO:0000313" key="6">
    <source>
        <dbReference type="EMBL" id="EGT50399.1"/>
    </source>
</evidence>
<dbReference type="InParanoid" id="G0N1W8"/>
<dbReference type="HOGENOM" id="CLU_839993_0_0_1"/>
<keyword evidence="7" id="KW-1185">Reference proteome</keyword>
<gene>
    <name evidence="6" type="ORF">CAEBREN_21907</name>
</gene>
<evidence type="ECO:0000256" key="2">
    <source>
        <dbReference type="ARBA" id="ARBA00022771"/>
    </source>
</evidence>
<dbReference type="SUPFAM" id="SSF57903">
    <property type="entry name" value="FYVE/PHD zinc finger"/>
    <property type="match status" value="1"/>
</dbReference>